<gene>
    <name evidence="2" type="primary">treY</name>
    <name evidence="2" type="ORF">GCM10009776_13370</name>
</gene>
<dbReference type="Gene3D" id="3.30.1590.10">
    <property type="entry name" value="Maltooligosyl trehalose synthase, domain 2"/>
    <property type="match status" value="1"/>
</dbReference>
<dbReference type="InterPro" id="IPR013797">
    <property type="entry name" value="Maltooligo_trehalose_synth_4"/>
</dbReference>
<name>A0ABP5BUF9_9MICO</name>
<dbReference type="EMBL" id="BAAAOG010000002">
    <property type="protein sequence ID" value="GAA1952784.1"/>
    <property type="molecule type" value="Genomic_DNA"/>
</dbReference>
<dbReference type="InterPro" id="IPR017853">
    <property type="entry name" value="GH"/>
</dbReference>
<feature type="domain" description="Glycosyl hydrolase family 13 catalytic" evidence="1">
    <location>
        <begin position="12"/>
        <end position="691"/>
    </location>
</feature>
<dbReference type="SUPFAM" id="SSF51445">
    <property type="entry name" value="(Trans)glycosidases"/>
    <property type="match status" value="1"/>
</dbReference>
<accession>A0ABP5BUF9</accession>
<evidence type="ECO:0000313" key="2">
    <source>
        <dbReference type="EMBL" id="GAA1952784.1"/>
    </source>
</evidence>
<dbReference type="PANTHER" id="PTHR10357">
    <property type="entry name" value="ALPHA-AMYLASE FAMILY MEMBER"/>
    <property type="match status" value="1"/>
</dbReference>
<dbReference type="Gene3D" id="3.20.20.80">
    <property type="entry name" value="Glycosidases"/>
    <property type="match status" value="1"/>
</dbReference>
<dbReference type="InterPro" id="IPR012767">
    <property type="entry name" value="Trehalose_TreY"/>
</dbReference>
<dbReference type="Proteomes" id="UP001499933">
    <property type="component" value="Unassembled WGS sequence"/>
</dbReference>
<dbReference type="Pfam" id="PF00128">
    <property type="entry name" value="Alpha-amylase"/>
    <property type="match status" value="1"/>
</dbReference>
<dbReference type="Gene3D" id="1.10.150.200">
    <property type="entry name" value="Maltooligosyl trehalose synthase, domain 3"/>
    <property type="match status" value="1"/>
</dbReference>
<dbReference type="InterPro" id="IPR006047">
    <property type="entry name" value="GH13_cat_dom"/>
</dbReference>
<evidence type="ECO:0000313" key="3">
    <source>
        <dbReference type="Proteomes" id="UP001499933"/>
    </source>
</evidence>
<comment type="caution">
    <text evidence="2">The sequence shown here is derived from an EMBL/GenBank/DDBJ whole genome shotgun (WGS) entry which is preliminary data.</text>
</comment>
<evidence type="ECO:0000259" key="1">
    <source>
        <dbReference type="SMART" id="SM00642"/>
    </source>
</evidence>
<sequence length="784" mass="85294">MTSHPSSTYRLQIRRGFDLDAAAEIVDYLSRLGVGWAYLSPLLRATEGSDHGYDVVDPSQVDAARGGADGLDRFAAAARAVGLGILVDIVPNHLGVSAPEQNPWWWDLLANGRSSRYADAFDVDWEFGGGKVRLPVLGSSVADAAHAGELRIHEDELRYFDHRFPLAPGSVTDAERATLANDAGASLLLDVHGRQHYELIEWRRESSELNYRRFFTVSSLAGIRVEDPAVFDEAHVEVRRWFEEGLVDGLRVDHPDGLQGPGEYLERLAKLSVGAHVLVEKILEPGEALPPFWRTDGTTGYEALAEFDRVLVDPSGERPLDALDAALRAQTGLAAPMSWGELIAFTKRSIAETALRSEVRRVHRDLGLDVPLAEEAIIELLAQFPVYRSYLPAGLDHLDAAARSARARRPELGEALAAVVAELGDPGHPASLRFQQTSGMVMAKGVEDTAFYRFTRLGTLTEVGADPSSFALTLDEFHAAQASRAASWPHAMTALSTHDTKRGEDLRARLAVLAEVPERWNDVLTGLRVAATTGHGPFDNLLWQAIVGAWPASRERIHAYAEKAAREAGESTNWWDPDERFEARVHAVVDAAFDDPAASALVDAFVAEISPAGWSNSLALKLVQLTAPGAPDVYQGSELWEQSLVDPDNRRPVDFAKRRRMLSALDGGERPPVDSTGAAKLVVVSRALRLRRDRPELFTRYVPATVVGPAAEHAIAFDRGGAITVATRLPVGLAARGRSPWAGTMLLKGSSPALDVLTGRRFDSGEVALTELLADYPVALLVTE</sequence>
<dbReference type="PANTHER" id="PTHR10357:SF216">
    <property type="entry name" value="MALTOOLIGOSYL TREHALOSE SYNTHASE-RELATED"/>
    <property type="match status" value="1"/>
</dbReference>
<reference evidence="3" key="1">
    <citation type="journal article" date="2019" name="Int. J. Syst. Evol. Microbiol.">
        <title>The Global Catalogue of Microorganisms (GCM) 10K type strain sequencing project: providing services to taxonomists for standard genome sequencing and annotation.</title>
        <authorList>
            <consortium name="The Broad Institute Genomics Platform"/>
            <consortium name="The Broad Institute Genome Sequencing Center for Infectious Disease"/>
            <person name="Wu L."/>
            <person name="Ma J."/>
        </authorList>
    </citation>
    <scope>NUCLEOTIDE SEQUENCE [LARGE SCALE GENOMIC DNA]</scope>
    <source>
        <strain evidence="3">JCM 14901</strain>
    </source>
</reference>
<dbReference type="CDD" id="cd11336">
    <property type="entry name" value="AmyAc_MTSase"/>
    <property type="match status" value="1"/>
</dbReference>
<dbReference type="SMART" id="SM00642">
    <property type="entry name" value="Aamy"/>
    <property type="match status" value="1"/>
</dbReference>
<dbReference type="RefSeq" id="WP_344092632.1">
    <property type="nucleotide sequence ID" value="NZ_BAAAOG010000002.1"/>
</dbReference>
<dbReference type="Gene3D" id="1.10.10.470">
    <property type="entry name" value="Maltooligosyl trehalose synthase, domain 4"/>
    <property type="match status" value="1"/>
</dbReference>
<protein>
    <submittedName>
        <fullName evidence="2">Malto-oligosyltrehalose synthase</fullName>
    </submittedName>
</protein>
<proteinExistence type="predicted"/>
<dbReference type="NCBIfam" id="TIGR02401">
    <property type="entry name" value="trehalose_TreY"/>
    <property type="match status" value="1"/>
</dbReference>
<keyword evidence="3" id="KW-1185">Reference proteome</keyword>
<organism evidence="2 3">
    <name type="scientific">Microbacterium deminutum</name>
    <dbReference type="NCBI Taxonomy" id="344164"/>
    <lineage>
        <taxon>Bacteria</taxon>
        <taxon>Bacillati</taxon>
        <taxon>Actinomycetota</taxon>
        <taxon>Actinomycetes</taxon>
        <taxon>Micrococcales</taxon>
        <taxon>Microbacteriaceae</taxon>
        <taxon>Microbacterium</taxon>
    </lineage>
</organism>